<dbReference type="GO" id="GO:0060090">
    <property type="term" value="F:molecular adaptor activity"/>
    <property type="evidence" value="ECO:0007669"/>
    <property type="project" value="TreeGrafter"/>
</dbReference>
<dbReference type="OrthoDB" id="447953at2759"/>
<dbReference type="GO" id="GO:0061709">
    <property type="term" value="P:reticulophagy"/>
    <property type="evidence" value="ECO:0007669"/>
    <property type="project" value="TreeGrafter"/>
</dbReference>
<dbReference type="GO" id="GO:1990316">
    <property type="term" value="C:Atg1/ULK1 kinase complex"/>
    <property type="evidence" value="ECO:0007669"/>
    <property type="project" value="TreeGrafter"/>
</dbReference>
<feature type="region of interest" description="Disordered" evidence="1">
    <location>
        <begin position="793"/>
        <end position="816"/>
    </location>
</feature>
<protein>
    <recommendedName>
        <fullName evidence="4">Ubiquitin-like domain-containing protein</fullName>
    </recommendedName>
</protein>
<feature type="region of interest" description="Disordered" evidence="1">
    <location>
        <begin position="933"/>
        <end position="971"/>
    </location>
</feature>
<dbReference type="GO" id="GO:0061723">
    <property type="term" value="P:glycophagy"/>
    <property type="evidence" value="ECO:0007669"/>
    <property type="project" value="TreeGrafter"/>
</dbReference>
<dbReference type="GO" id="GO:0000045">
    <property type="term" value="P:autophagosome assembly"/>
    <property type="evidence" value="ECO:0007669"/>
    <property type="project" value="InterPro"/>
</dbReference>
<dbReference type="InterPro" id="IPR029071">
    <property type="entry name" value="Ubiquitin-like_domsf"/>
</dbReference>
<reference evidence="2 3" key="1">
    <citation type="submission" date="2018-10" db="EMBL/GenBank/DDBJ databases">
        <authorList>
            <consortium name="Pathogen Informatics"/>
        </authorList>
    </citation>
    <scope>NUCLEOTIDE SEQUENCE [LARGE SCALE GENOMIC DNA]</scope>
</reference>
<evidence type="ECO:0000256" key="1">
    <source>
        <dbReference type="SAM" id="MobiDB-lite"/>
    </source>
</evidence>
<name>A0A0R3U948_MESCO</name>
<dbReference type="InterPro" id="IPR040040">
    <property type="entry name" value="ATG11"/>
</dbReference>
<dbReference type="AlphaFoldDB" id="A0A0R3U948"/>
<dbReference type="STRING" id="53468.A0A0R3U948"/>
<keyword evidence="3" id="KW-1185">Reference proteome</keyword>
<dbReference type="EMBL" id="UXSR01000781">
    <property type="protein sequence ID" value="VDD77438.1"/>
    <property type="molecule type" value="Genomic_DNA"/>
</dbReference>
<organism evidence="2 3">
    <name type="scientific">Mesocestoides corti</name>
    <name type="common">Flatworm</name>
    <dbReference type="NCBI Taxonomy" id="53468"/>
    <lineage>
        <taxon>Eukaryota</taxon>
        <taxon>Metazoa</taxon>
        <taxon>Spiralia</taxon>
        <taxon>Lophotrochozoa</taxon>
        <taxon>Platyhelminthes</taxon>
        <taxon>Cestoda</taxon>
        <taxon>Eucestoda</taxon>
        <taxon>Cyclophyllidea</taxon>
        <taxon>Mesocestoididae</taxon>
        <taxon>Mesocestoides</taxon>
    </lineage>
</organism>
<dbReference type="PANTHER" id="PTHR13222:SF1">
    <property type="entry name" value="RB1-INDUCIBLE COILED-COIL PROTEIN 1"/>
    <property type="match status" value="1"/>
</dbReference>
<feature type="compositionally biased region" description="Low complexity" evidence="1">
    <location>
        <begin position="793"/>
        <end position="810"/>
    </location>
</feature>
<evidence type="ECO:0000313" key="3">
    <source>
        <dbReference type="Proteomes" id="UP000267029"/>
    </source>
</evidence>
<dbReference type="GO" id="GO:0000422">
    <property type="term" value="P:autophagy of mitochondrion"/>
    <property type="evidence" value="ECO:0007669"/>
    <property type="project" value="TreeGrafter"/>
</dbReference>
<accession>A0A0R3U948</accession>
<dbReference type="PANTHER" id="PTHR13222">
    <property type="entry name" value="RB1-INDUCIBLE COILED-COIL"/>
    <property type="match status" value="1"/>
</dbReference>
<evidence type="ECO:0008006" key="4">
    <source>
        <dbReference type="Google" id="ProtNLM"/>
    </source>
</evidence>
<feature type="compositionally biased region" description="Polar residues" evidence="1">
    <location>
        <begin position="958"/>
        <end position="968"/>
    </location>
</feature>
<proteinExistence type="predicted"/>
<feature type="region of interest" description="Disordered" evidence="1">
    <location>
        <begin position="394"/>
        <end position="415"/>
    </location>
</feature>
<feature type="compositionally biased region" description="Acidic residues" evidence="1">
    <location>
        <begin position="361"/>
        <end position="371"/>
    </location>
</feature>
<dbReference type="GO" id="GO:0019901">
    <property type="term" value="F:protein kinase binding"/>
    <property type="evidence" value="ECO:0007669"/>
    <property type="project" value="TreeGrafter"/>
</dbReference>
<dbReference type="SUPFAM" id="SSF54236">
    <property type="entry name" value="Ubiquitin-like"/>
    <property type="match status" value="1"/>
</dbReference>
<dbReference type="GO" id="GO:0034517">
    <property type="term" value="P:ribophagy"/>
    <property type="evidence" value="ECO:0007669"/>
    <property type="project" value="TreeGrafter"/>
</dbReference>
<sequence>MYVFLMPQGKLVEIDNQNLQERVLSLKAYLAKYHDLPHDRQVLFINGGDELHEDNLLKEHSAGDDPTNPIFVFLRNNDIKPEAYPFKGFDLLRKLEELIASPSGPSLSAVRPCLQDLYKASSDSFYVVERLLTEQRRMCEAQTIALESKGWFIVLVHFDQLMKASRASLEDYWKDYDKFCGEVSHWEANLKKFASIKKRLRSVPLLPSLLPISAELTQTEAVELHGPPRTLYDWVCLHFLHLKAPRRPNVFPLAGTIGSSLNLAGSRAGSEVGLAARAALVTSGKTSMSPICNANSFYLSTSSPSSQTATPPVVPSLETALLEYIEDTAFRLSQVREAVGGPRRCPSSSSNGEDGNSILLSEDEDDEEQEEVESHGAHLATVYSRLKTFGELLDSAPSDTESHEAEAPPSTPSLVIPSSSYIAPFDSSECVHVGRCFTSDDAVDMRGGDVGVAASSDGRKLSWRHSRKHFSCHLNQLQKLQDQATHDQNCLQRLSEQLFLDWQRRESKYSQRHFREVLKNQEHMLSAIGTRFQGLKKTFDDVTGLKFKLAESISTLQECFKDLESISTCSALLDQLRDTPELYIKCLLEIVRRRRVTDVWISINDQYSKRLAAFQRDESSRRETISRELKGHILQQIFSPLRSPRFPVATCLAPGGIRQYSRLSLVLPTPSTKRLNRGNKCLSASYLNFTPQCSSPFRLPSNRPAQAATVASARRIPQSSLDRQVDPLERSLEGLPSVSEEDLRELMPQLPEDLAHMIAVVLEEVATEGDALAFYLDAMTRGPTRRPRLLSSPCLLLRPQSPTQSPTSSSKSRCISVATSTEDGKRYFSSAERLSSIFERPLSHNPVDACASSRPPPPPPTEDKAVSVALEAASLDLSVCDSPDPRPASPPSNAAPFMSLFPPPPHSEQSSHSSLMEPSSDIYLSMDASAFESDQSADANISPPHQPLQSDTRFHSFDGSSSNESSLVAPNPHFDEALTSQRDLLKRLYADLSRILPGRFAALTLTSSPKFKPVEVIAQRTQLSAHGDANQTSFSKCLGKIRVVPRCGVVNDTRGSGLPGRLRRGVPDTGGFNECRDTVFDLHG</sequence>
<feature type="region of interest" description="Disordered" evidence="1">
    <location>
        <begin position="340"/>
        <end position="377"/>
    </location>
</feature>
<dbReference type="GO" id="GO:0034727">
    <property type="term" value="P:piecemeal microautophagy of the nucleus"/>
    <property type="evidence" value="ECO:0007669"/>
    <property type="project" value="TreeGrafter"/>
</dbReference>
<dbReference type="GO" id="GO:0034045">
    <property type="term" value="C:phagophore assembly site membrane"/>
    <property type="evidence" value="ECO:0007669"/>
    <property type="project" value="TreeGrafter"/>
</dbReference>
<gene>
    <name evidence="2" type="ORF">MCOS_LOCUS3441</name>
</gene>
<feature type="region of interest" description="Disordered" evidence="1">
    <location>
        <begin position="878"/>
        <end position="917"/>
    </location>
</feature>
<dbReference type="Proteomes" id="UP000267029">
    <property type="component" value="Unassembled WGS sequence"/>
</dbReference>
<evidence type="ECO:0000313" key="2">
    <source>
        <dbReference type="EMBL" id="VDD77438.1"/>
    </source>
</evidence>
<feature type="compositionally biased region" description="Low complexity" evidence="1">
    <location>
        <begin position="907"/>
        <end position="917"/>
    </location>
</feature>